<comment type="caution">
    <text evidence="3">The sequence shown here is derived from an EMBL/GenBank/DDBJ whole genome shotgun (WGS) entry which is preliminary data.</text>
</comment>
<organism evidence="3 4">
    <name type="scientific">Scophthalmus maximus</name>
    <name type="common">Turbot</name>
    <name type="synonym">Psetta maxima</name>
    <dbReference type="NCBI Taxonomy" id="52904"/>
    <lineage>
        <taxon>Eukaryota</taxon>
        <taxon>Metazoa</taxon>
        <taxon>Chordata</taxon>
        <taxon>Craniata</taxon>
        <taxon>Vertebrata</taxon>
        <taxon>Euteleostomi</taxon>
        <taxon>Actinopterygii</taxon>
        <taxon>Neopterygii</taxon>
        <taxon>Teleostei</taxon>
        <taxon>Neoteleostei</taxon>
        <taxon>Acanthomorphata</taxon>
        <taxon>Carangaria</taxon>
        <taxon>Pleuronectiformes</taxon>
        <taxon>Pleuronectoidei</taxon>
        <taxon>Scophthalmidae</taxon>
        <taxon>Scophthalmus</taxon>
    </lineage>
</organism>
<accession>A0A6A4TNK9</accession>
<evidence type="ECO:0008006" key="5">
    <source>
        <dbReference type="Google" id="ProtNLM"/>
    </source>
</evidence>
<keyword evidence="2" id="KW-0472">Membrane</keyword>
<evidence type="ECO:0000313" key="3">
    <source>
        <dbReference type="EMBL" id="KAF0043582.1"/>
    </source>
</evidence>
<dbReference type="PANTHER" id="PTHR36129:SF3">
    <property type="match status" value="1"/>
</dbReference>
<dbReference type="EMBL" id="VEVO01000004">
    <property type="protein sequence ID" value="KAF0043582.1"/>
    <property type="molecule type" value="Genomic_DNA"/>
</dbReference>
<dbReference type="PANTHER" id="PTHR36129">
    <property type="entry name" value="ORGANIC SOLUTE TRANSPORTER SUBUNIT BETA-RELATED"/>
    <property type="match status" value="1"/>
</dbReference>
<dbReference type="InterPro" id="IPR052678">
    <property type="entry name" value="OST-beta_subunit"/>
</dbReference>
<dbReference type="InterPro" id="IPR029387">
    <property type="entry name" value="OSTbeta"/>
</dbReference>
<dbReference type="Proteomes" id="UP000438429">
    <property type="component" value="Unassembled WGS sequence"/>
</dbReference>
<feature type="compositionally biased region" description="Polar residues" evidence="1">
    <location>
        <begin position="146"/>
        <end position="159"/>
    </location>
</feature>
<proteinExistence type="predicted"/>
<keyword evidence="2" id="KW-0812">Transmembrane</keyword>
<name>A0A6A4TNK9_SCOMX</name>
<gene>
    <name evidence="3" type="ORF">F2P81_004919</name>
</gene>
<dbReference type="GO" id="GO:0005886">
    <property type="term" value="C:plasma membrane"/>
    <property type="evidence" value="ECO:0007669"/>
    <property type="project" value="InterPro"/>
</dbReference>
<keyword evidence="2" id="KW-1133">Transmembrane helix</keyword>
<evidence type="ECO:0000256" key="1">
    <source>
        <dbReference type="SAM" id="MobiDB-lite"/>
    </source>
</evidence>
<sequence>MLLSVDGKRKIPTFHSKHSKWRSLDEGDFCQENLRFRRASDDPEEFDEEQAGEMAAMTEEQKEYLRWYYRTEDSTTWKFVLLGLAFICLLVGFLLLGMGAMANKNRKKIAKYKAAASLVQKCGDEELRSNSQLRDDSNCTPPSPDTLLQGNKVSSSNGEVNKLEGGNVVLTWKDGNTSYLYSDPEVQEEDQEEKQE</sequence>
<evidence type="ECO:0000256" key="2">
    <source>
        <dbReference type="SAM" id="Phobius"/>
    </source>
</evidence>
<feature type="region of interest" description="Disordered" evidence="1">
    <location>
        <begin position="128"/>
        <end position="161"/>
    </location>
</feature>
<reference evidence="3 4" key="1">
    <citation type="submission" date="2019-06" db="EMBL/GenBank/DDBJ databases">
        <title>Draft genomes of female and male turbot (Scophthalmus maximus).</title>
        <authorList>
            <person name="Xu H."/>
            <person name="Xu X.-W."/>
            <person name="Shao C."/>
            <person name="Chen S."/>
        </authorList>
    </citation>
    <scope>NUCLEOTIDE SEQUENCE [LARGE SCALE GENOMIC DNA]</scope>
    <source>
        <strain evidence="3">Ysfricsl-2016a</strain>
        <tissue evidence="3">Blood</tissue>
    </source>
</reference>
<feature type="transmembrane region" description="Helical" evidence="2">
    <location>
        <begin position="79"/>
        <end position="102"/>
    </location>
</feature>
<evidence type="ECO:0000313" key="4">
    <source>
        <dbReference type="Proteomes" id="UP000438429"/>
    </source>
</evidence>
<dbReference type="GO" id="GO:0046982">
    <property type="term" value="F:protein heterodimerization activity"/>
    <property type="evidence" value="ECO:0007669"/>
    <property type="project" value="InterPro"/>
</dbReference>
<feature type="compositionally biased region" description="Basic and acidic residues" evidence="1">
    <location>
        <begin position="128"/>
        <end position="137"/>
    </location>
</feature>
<dbReference type="GO" id="GO:0022857">
    <property type="term" value="F:transmembrane transporter activity"/>
    <property type="evidence" value="ECO:0007669"/>
    <property type="project" value="InterPro"/>
</dbReference>
<dbReference type="AlphaFoldDB" id="A0A6A4TNK9"/>
<dbReference type="Pfam" id="PF15048">
    <property type="entry name" value="OSTbeta"/>
    <property type="match status" value="1"/>
</dbReference>
<protein>
    <recommendedName>
        <fullName evidence="5">Organic solute transporter subunit beta</fullName>
    </recommendedName>
</protein>
<dbReference type="GO" id="GO:0015721">
    <property type="term" value="P:bile acid and bile salt transport"/>
    <property type="evidence" value="ECO:0007669"/>
    <property type="project" value="InterPro"/>
</dbReference>